<dbReference type="FunFam" id="3.40.50.720:FF:000084">
    <property type="entry name" value="Short-chain dehydrogenase reductase"/>
    <property type="match status" value="1"/>
</dbReference>
<gene>
    <name evidence="4" type="ORF">CXR23_01630</name>
</gene>
<dbReference type="AlphaFoldDB" id="A0A3T0DAF1"/>
<evidence type="ECO:0000313" key="5">
    <source>
        <dbReference type="Proteomes" id="UP000283000"/>
    </source>
</evidence>
<dbReference type="PROSITE" id="PS00061">
    <property type="entry name" value="ADH_SHORT"/>
    <property type="match status" value="1"/>
</dbReference>
<dbReference type="EMBL" id="CP025330">
    <property type="protein sequence ID" value="AZT92004.1"/>
    <property type="molecule type" value="Genomic_DNA"/>
</dbReference>
<sequence>MNSSRTHTWQLPTDQKQQKENTMTKFENRTFIITGGGSGLGKATCHRLAADGAQIGVLDLKRESAEAVAKEINDGHSSKIAIALEADVTNPGAVEDAVANTVKEFGALHGVVNCAGIALGEGGVVDCTEKAWDTMMAVNVKSIFLMGKYAIPEIIRAGGGSVVNIASVFGFVVNKDECAYAASKGAVINLTRQMALQHAEDKVRVNAVCPADADTPLIEGLIGKSGSELEAEKAELAAPIPMGHLTKPEDVAAAIAFLLSPDSTFITGVSLPVDGGFLIQ</sequence>
<dbReference type="InterPro" id="IPR002347">
    <property type="entry name" value="SDR_fam"/>
</dbReference>
<evidence type="ECO:0000256" key="1">
    <source>
        <dbReference type="ARBA" id="ARBA00006484"/>
    </source>
</evidence>
<evidence type="ECO:0000256" key="2">
    <source>
        <dbReference type="ARBA" id="ARBA00023002"/>
    </source>
</evidence>
<reference evidence="4 5" key="1">
    <citation type="submission" date="2017-12" db="EMBL/GenBank/DDBJ databases">
        <authorList>
            <person name="Levesque S."/>
        </authorList>
    </citation>
    <scope>NUCLEOTIDE SEQUENCE [LARGE SCALE GENOMIC DNA]</scope>
    <source>
        <strain evidence="4 5">SMQ-1417</strain>
    </source>
</reference>
<dbReference type="PANTHER" id="PTHR24321">
    <property type="entry name" value="DEHYDROGENASES, SHORT CHAIN"/>
    <property type="match status" value="1"/>
</dbReference>
<dbReference type="PANTHER" id="PTHR24321:SF8">
    <property type="entry name" value="ESTRADIOL 17-BETA-DEHYDROGENASE 8-RELATED"/>
    <property type="match status" value="1"/>
</dbReference>
<dbReference type="Proteomes" id="UP000283000">
    <property type="component" value="Chromosome"/>
</dbReference>
<dbReference type="SUPFAM" id="SSF51735">
    <property type="entry name" value="NAD(P)-binding Rossmann-fold domains"/>
    <property type="match status" value="1"/>
</dbReference>
<dbReference type="GO" id="GO:0016491">
    <property type="term" value="F:oxidoreductase activity"/>
    <property type="evidence" value="ECO:0007669"/>
    <property type="project" value="UniProtKB-KW"/>
</dbReference>
<comment type="similarity">
    <text evidence="1">Belongs to the short-chain dehydrogenases/reductases (SDR) family.</text>
</comment>
<dbReference type="PRINTS" id="PR00080">
    <property type="entry name" value="SDRFAMILY"/>
</dbReference>
<feature type="region of interest" description="Disordered" evidence="3">
    <location>
        <begin position="1"/>
        <end position="20"/>
    </location>
</feature>
<evidence type="ECO:0000256" key="3">
    <source>
        <dbReference type="SAM" id="MobiDB-lite"/>
    </source>
</evidence>
<dbReference type="CDD" id="cd05233">
    <property type="entry name" value="SDR_c"/>
    <property type="match status" value="1"/>
</dbReference>
<dbReference type="InterPro" id="IPR036291">
    <property type="entry name" value="NAD(P)-bd_dom_sf"/>
</dbReference>
<proteinExistence type="inferred from homology"/>
<protein>
    <submittedName>
        <fullName evidence="4">Uncharacterized protein</fullName>
    </submittedName>
</protein>
<keyword evidence="2" id="KW-0560">Oxidoreductase</keyword>
<accession>A0A3T0DAF1</accession>
<dbReference type="Pfam" id="PF13561">
    <property type="entry name" value="adh_short_C2"/>
    <property type="match status" value="1"/>
</dbReference>
<dbReference type="InterPro" id="IPR020904">
    <property type="entry name" value="Sc_DH/Rdtase_CS"/>
</dbReference>
<dbReference type="NCBIfam" id="NF005559">
    <property type="entry name" value="PRK07231.1"/>
    <property type="match status" value="1"/>
</dbReference>
<evidence type="ECO:0000313" key="4">
    <source>
        <dbReference type="EMBL" id="AZT92004.1"/>
    </source>
</evidence>
<organism evidence="4 5">
    <name type="scientific">Brevibacterium aurantiacum</name>
    <dbReference type="NCBI Taxonomy" id="273384"/>
    <lineage>
        <taxon>Bacteria</taxon>
        <taxon>Bacillati</taxon>
        <taxon>Actinomycetota</taxon>
        <taxon>Actinomycetes</taxon>
        <taxon>Micrococcales</taxon>
        <taxon>Brevibacteriaceae</taxon>
        <taxon>Brevibacterium</taxon>
    </lineage>
</organism>
<dbReference type="PRINTS" id="PR00081">
    <property type="entry name" value="GDHRDH"/>
</dbReference>
<dbReference type="Gene3D" id="3.40.50.720">
    <property type="entry name" value="NAD(P)-binding Rossmann-like Domain"/>
    <property type="match status" value="1"/>
</dbReference>
<reference evidence="4 5" key="2">
    <citation type="submission" date="2019-01" db="EMBL/GenBank/DDBJ databases">
        <title>Comparative genomic analysis of Brevibacterium aurantiacum sheds light on its evolution and its adaptation to smear-ripened cheeses.</title>
        <authorList>
            <person name="Moineau S."/>
        </authorList>
    </citation>
    <scope>NUCLEOTIDE SEQUENCE [LARGE SCALE GENOMIC DNA]</scope>
    <source>
        <strain evidence="4 5">SMQ-1417</strain>
    </source>
</reference>
<name>A0A3T0DAF1_BREAU</name>